<feature type="region of interest" description="Disordered" evidence="8">
    <location>
        <begin position="1"/>
        <end position="20"/>
    </location>
</feature>
<dbReference type="InterPro" id="IPR001019">
    <property type="entry name" value="Gprotein_alpha_su"/>
</dbReference>
<accession>A0A9Q0LEG2</accession>
<dbReference type="GO" id="GO:0005834">
    <property type="term" value="C:heterotrimeric G-protein complex"/>
    <property type="evidence" value="ECO:0007669"/>
    <property type="project" value="TreeGrafter"/>
</dbReference>
<dbReference type="PROSITE" id="PS51882">
    <property type="entry name" value="G_ALPHA"/>
    <property type="match status" value="1"/>
</dbReference>
<feature type="compositionally biased region" description="Basic residues" evidence="8">
    <location>
        <begin position="1"/>
        <end position="10"/>
    </location>
</feature>
<keyword evidence="10" id="KW-1185">Reference proteome</keyword>
<dbReference type="PANTHER" id="PTHR10218:SF302">
    <property type="entry name" value="GUANINE NUCLEOTIDE-BINDING PROTEIN ALPHA-5 SUBUNIT"/>
    <property type="match status" value="1"/>
</dbReference>
<feature type="binding site" evidence="6">
    <location>
        <begin position="43"/>
        <end position="48"/>
    </location>
    <ligand>
        <name>GTP</name>
        <dbReference type="ChEBI" id="CHEBI:37565"/>
    </ligand>
</feature>
<evidence type="ECO:0000256" key="1">
    <source>
        <dbReference type="ARBA" id="ARBA00022723"/>
    </source>
</evidence>
<dbReference type="Pfam" id="PF00503">
    <property type="entry name" value="G-alpha"/>
    <property type="match status" value="1"/>
</dbReference>
<dbReference type="GO" id="GO:0007188">
    <property type="term" value="P:adenylate cyclase-modulating G protein-coupled receptor signaling pathway"/>
    <property type="evidence" value="ECO:0007669"/>
    <property type="project" value="TreeGrafter"/>
</dbReference>
<name>A0A9Q0LEG2_ANAIG</name>
<dbReference type="GO" id="GO:0003924">
    <property type="term" value="F:GTPase activity"/>
    <property type="evidence" value="ECO:0007669"/>
    <property type="project" value="InterPro"/>
</dbReference>
<feature type="binding site" evidence="6">
    <location>
        <begin position="262"/>
        <end position="265"/>
    </location>
    <ligand>
        <name>GTP</name>
        <dbReference type="ChEBI" id="CHEBI:37565"/>
    </ligand>
</feature>
<keyword evidence="5" id="KW-0807">Transducer</keyword>
<dbReference type="Proteomes" id="UP001149090">
    <property type="component" value="Unassembled WGS sequence"/>
</dbReference>
<dbReference type="PRINTS" id="PR00318">
    <property type="entry name" value="GPROTEINA"/>
</dbReference>
<dbReference type="GO" id="GO:0005737">
    <property type="term" value="C:cytoplasm"/>
    <property type="evidence" value="ECO:0007669"/>
    <property type="project" value="TreeGrafter"/>
</dbReference>
<dbReference type="SUPFAM" id="SSF47895">
    <property type="entry name" value="Transducin (alpha subunit), insertion domain"/>
    <property type="match status" value="1"/>
</dbReference>
<comment type="caution">
    <text evidence="9">The sequence shown here is derived from an EMBL/GenBank/DDBJ whole genome shotgun (WGS) entry which is preliminary data.</text>
</comment>
<evidence type="ECO:0000256" key="8">
    <source>
        <dbReference type="SAM" id="MobiDB-lite"/>
    </source>
</evidence>
<evidence type="ECO:0000256" key="5">
    <source>
        <dbReference type="ARBA" id="ARBA00023224"/>
    </source>
</evidence>
<evidence type="ECO:0000256" key="6">
    <source>
        <dbReference type="PIRSR" id="PIRSR601019-1"/>
    </source>
</evidence>
<evidence type="ECO:0000256" key="3">
    <source>
        <dbReference type="ARBA" id="ARBA00022842"/>
    </source>
</evidence>
<keyword evidence="1 7" id="KW-0479">Metal-binding</keyword>
<evidence type="ECO:0000256" key="2">
    <source>
        <dbReference type="ARBA" id="ARBA00022741"/>
    </source>
</evidence>
<evidence type="ECO:0000313" key="10">
    <source>
        <dbReference type="Proteomes" id="UP001149090"/>
    </source>
</evidence>
<dbReference type="PANTHER" id="PTHR10218">
    <property type="entry name" value="GTP-BINDING PROTEIN ALPHA SUBUNIT"/>
    <property type="match status" value="1"/>
</dbReference>
<sequence length="346" mass="40866">MGSKTSKRRQKEKEKSREIDARLKEEEQRFKKEVKLLLLGTGESGKTTFIKQIQILYNEGFSDSEKELYLTVIRQNLIVYTKALINATQELRISLKSENTSIANRFLEYTQFSPQVSQDCKTLWEDEGMKTAFDRRSEFYVPDSTSYFLDNINRISSTEYHPSERDILSCRIPTTGVKSISFMVNQIPWKVVDVGGQRSERRKWIHQFDDVSFIIYVVALSEYDEMLFEDRRINRMHESLELFEKTANNEYFHKTDCIILFNKIDLFEEKIKKRDLSNCFPDYKDGPNLELATQFIKEKFLEKTKNPNRKIHDHYTCGTNTKHIQQVFNSLQTIVFEKRMTETGVI</sequence>
<dbReference type="OMA" id="RFACMRC"/>
<evidence type="ECO:0000256" key="4">
    <source>
        <dbReference type="ARBA" id="ARBA00023134"/>
    </source>
</evidence>
<dbReference type="CDD" id="cd00066">
    <property type="entry name" value="G-alpha"/>
    <property type="match status" value="1"/>
</dbReference>
<evidence type="ECO:0000256" key="7">
    <source>
        <dbReference type="PIRSR" id="PIRSR601019-2"/>
    </source>
</evidence>
<keyword evidence="2 6" id="KW-0547">Nucleotide-binding</keyword>
<dbReference type="GO" id="GO:0046872">
    <property type="term" value="F:metal ion binding"/>
    <property type="evidence" value="ECO:0007669"/>
    <property type="project" value="UniProtKB-KW"/>
</dbReference>
<dbReference type="FunFam" id="3.40.50.300:FF:000181">
    <property type="entry name" value="Guanine nucleotide-binding protein subunit alpha"/>
    <property type="match status" value="1"/>
</dbReference>
<feature type="compositionally biased region" description="Basic and acidic residues" evidence="8">
    <location>
        <begin position="11"/>
        <end position="20"/>
    </location>
</feature>
<dbReference type="InterPro" id="IPR027417">
    <property type="entry name" value="P-loop_NTPase"/>
</dbReference>
<feature type="binding site" evidence="7">
    <location>
        <position position="174"/>
    </location>
    <ligand>
        <name>Mg(2+)</name>
        <dbReference type="ChEBI" id="CHEBI:18420"/>
    </ligand>
</feature>
<reference evidence="9" key="1">
    <citation type="submission" date="2022-10" db="EMBL/GenBank/DDBJ databases">
        <title>Novel sulphate-reducing endosymbionts in the free-living metamonad Anaeramoeba.</title>
        <authorList>
            <person name="Jerlstrom-Hultqvist J."/>
            <person name="Cepicka I."/>
            <person name="Gallot-Lavallee L."/>
            <person name="Salas-Leiva D."/>
            <person name="Curtis B.A."/>
            <person name="Zahonova K."/>
            <person name="Pipaliya S."/>
            <person name="Dacks J."/>
            <person name="Roger A.J."/>
        </authorList>
    </citation>
    <scope>NUCLEOTIDE SEQUENCE</scope>
    <source>
        <strain evidence="9">BMAN</strain>
    </source>
</reference>
<feature type="binding site" evidence="6">
    <location>
        <begin position="193"/>
        <end position="197"/>
    </location>
    <ligand>
        <name>GTP</name>
        <dbReference type="ChEBI" id="CHEBI:37565"/>
    </ligand>
</feature>
<feature type="binding site" evidence="7">
    <location>
        <position position="47"/>
    </location>
    <ligand>
        <name>Mg(2+)</name>
        <dbReference type="ChEBI" id="CHEBI:18420"/>
    </ligand>
</feature>
<feature type="binding site" evidence="6">
    <location>
        <begin position="143"/>
        <end position="144"/>
    </location>
    <ligand>
        <name>GTP</name>
        <dbReference type="ChEBI" id="CHEBI:37565"/>
    </ligand>
</feature>
<dbReference type="GO" id="GO:0001664">
    <property type="term" value="F:G protein-coupled receptor binding"/>
    <property type="evidence" value="ECO:0007669"/>
    <property type="project" value="TreeGrafter"/>
</dbReference>
<dbReference type="InterPro" id="IPR011025">
    <property type="entry name" value="GproteinA_insert"/>
</dbReference>
<keyword evidence="4 6" id="KW-0342">GTP-binding</keyword>
<protein>
    <submittedName>
        <fullName evidence="9">Guanine nucleotide-binding protein g(O) subunit alpha</fullName>
    </submittedName>
</protein>
<keyword evidence="3 7" id="KW-0460">Magnesium</keyword>
<gene>
    <name evidence="9" type="ORF">M0811_02317</name>
</gene>
<dbReference type="Gene3D" id="1.10.400.10">
    <property type="entry name" value="GI Alpha 1, domain 2-like"/>
    <property type="match status" value="1"/>
</dbReference>
<evidence type="ECO:0000313" key="9">
    <source>
        <dbReference type="EMBL" id="KAJ5069740.1"/>
    </source>
</evidence>
<dbReference type="GO" id="GO:0031683">
    <property type="term" value="F:G-protein beta/gamma-subunit complex binding"/>
    <property type="evidence" value="ECO:0007669"/>
    <property type="project" value="InterPro"/>
</dbReference>
<feature type="binding site" evidence="6">
    <location>
        <begin position="168"/>
        <end position="174"/>
    </location>
    <ligand>
        <name>GTP</name>
        <dbReference type="ChEBI" id="CHEBI:37565"/>
    </ligand>
</feature>
<organism evidence="9 10">
    <name type="scientific">Anaeramoeba ignava</name>
    <name type="common">Anaerobic marine amoeba</name>
    <dbReference type="NCBI Taxonomy" id="1746090"/>
    <lineage>
        <taxon>Eukaryota</taxon>
        <taxon>Metamonada</taxon>
        <taxon>Anaeramoebidae</taxon>
        <taxon>Anaeramoeba</taxon>
    </lineage>
</organism>
<dbReference type="SMART" id="SM00275">
    <property type="entry name" value="G_alpha"/>
    <property type="match status" value="1"/>
</dbReference>
<dbReference type="EMBL" id="JAPDFW010000103">
    <property type="protein sequence ID" value="KAJ5069740.1"/>
    <property type="molecule type" value="Genomic_DNA"/>
</dbReference>
<dbReference type="AlphaFoldDB" id="A0A9Q0LEG2"/>
<dbReference type="GO" id="GO:0005525">
    <property type="term" value="F:GTP binding"/>
    <property type="evidence" value="ECO:0007669"/>
    <property type="project" value="UniProtKB-KW"/>
</dbReference>
<dbReference type="OrthoDB" id="5817230at2759"/>
<dbReference type="Gene3D" id="3.40.50.300">
    <property type="entry name" value="P-loop containing nucleotide triphosphate hydrolases"/>
    <property type="match status" value="1"/>
</dbReference>
<proteinExistence type="predicted"/>
<dbReference type="SUPFAM" id="SSF52540">
    <property type="entry name" value="P-loop containing nucleoside triphosphate hydrolases"/>
    <property type="match status" value="1"/>
</dbReference>